<evidence type="ECO:0000256" key="1">
    <source>
        <dbReference type="SAM" id="Phobius"/>
    </source>
</evidence>
<keyword evidence="1" id="KW-0472">Membrane</keyword>
<dbReference type="HOGENOM" id="CLU_161322_0_0_14"/>
<keyword evidence="1" id="KW-0812">Transmembrane</keyword>
<name>A0A0A8E7K1_MESFC</name>
<protein>
    <recommendedName>
        <fullName evidence="4">Transmembrane protein</fullName>
    </recommendedName>
</protein>
<accession>A0A0A8E7K1</accession>
<dbReference type="NCBIfam" id="NF045999">
    <property type="entry name" value="MAG1140_fam"/>
    <property type="match status" value="1"/>
</dbReference>
<dbReference type="Proteomes" id="UP000031129">
    <property type="component" value="Chromosome"/>
</dbReference>
<keyword evidence="3" id="KW-1185">Reference proteome</keyword>
<evidence type="ECO:0000313" key="3">
    <source>
        <dbReference type="Proteomes" id="UP000031129"/>
    </source>
</evidence>
<evidence type="ECO:0000313" key="2">
    <source>
        <dbReference type="EMBL" id="AJC49964.1"/>
    </source>
</evidence>
<sequence>MISKIYQNSKISLLISIILLIAMVVSIYYFFQIKTYKTVNFILEIDDKQKTFARINSDIYYSLNKDSFAQFQFQNKNIRLELVKITNIKQDEFIIEFTKSLLLKPKTQIPAVLFLKHNGNFLDLFIK</sequence>
<reference evidence="2 3" key="1">
    <citation type="journal article" date="2015" name="Genome Announc.">
        <title>Complete Genome Sequence of Mycoplasma flocculare Strain Ms42T (ATCC 27399T).</title>
        <authorList>
            <person name="Calcutt M.J."/>
            <person name="Foecking M.F."/>
            <person name="Heidari M.B."/>
            <person name="McIntosh M.A."/>
        </authorList>
    </citation>
    <scope>NUCLEOTIDE SEQUENCE [LARGE SCALE GENOMIC DNA]</scope>
    <source>
        <strain evidence="3">ATCC 27399</strain>
    </source>
</reference>
<proteinExistence type="predicted"/>
<dbReference type="RefSeq" id="WP_039387644.1">
    <property type="nucleotide sequence ID" value="NZ_CP007585.1"/>
</dbReference>
<feature type="transmembrane region" description="Helical" evidence="1">
    <location>
        <begin position="12"/>
        <end position="31"/>
    </location>
</feature>
<dbReference type="STRING" id="743971.MYF_02325"/>
<dbReference type="AlphaFoldDB" id="A0A0A8E7K1"/>
<keyword evidence="1" id="KW-1133">Transmembrane helix</keyword>
<evidence type="ECO:0008006" key="4">
    <source>
        <dbReference type="Google" id="ProtNLM"/>
    </source>
</evidence>
<dbReference type="KEGG" id="mfq:MYF_02325"/>
<organism evidence="2 3">
    <name type="scientific">Mesomycoplasma flocculare ATCC 27399</name>
    <dbReference type="NCBI Taxonomy" id="743971"/>
    <lineage>
        <taxon>Bacteria</taxon>
        <taxon>Bacillati</taxon>
        <taxon>Mycoplasmatota</taxon>
        <taxon>Mycoplasmoidales</taxon>
        <taxon>Metamycoplasmataceae</taxon>
        <taxon>Mesomycoplasma</taxon>
    </lineage>
</organism>
<gene>
    <name evidence="2" type="ORF">MYF_02325</name>
</gene>
<dbReference type="EMBL" id="CP007585">
    <property type="protein sequence ID" value="AJC49964.1"/>
    <property type="molecule type" value="Genomic_DNA"/>
</dbReference>